<dbReference type="GO" id="GO:0004252">
    <property type="term" value="F:serine-type endopeptidase activity"/>
    <property type="evidence" value="ECO:0007669"/>
    <property type="project" value="InterPro"/>
</dbReference>
<accession>A0A4P2Q1L0</accession>
<evidence type="ECO:0000259" key="3">
    <source>
        <dbReference type="PROSITE" id="PS50240"/>
    </source>
</evidence>
<dbReference type="PRINTS" id="PR00722">
    <property type="entry name" value="CHYMOTRYPSIN"/>
</dbReference>
<sequence length="343" mass="34209">MKARRAAGALAALALVGCSGDLDLAPPLPGVALEAADMDREPDRAHGAVFALRRSDPSGPATGPAGPRVICSAVLLSPDVLMTARHCVARVESTVVACGHSPFGALLPAEGLAASNEPVPREDAAWFPASEIVVPEDGDDACGFDVALIVLERPVPAAVATPASPNFEAPVSAGDAVTVVGYGRSAGADAPAVRTARPDLEVVCVGAECGDGVAGSEFMTSGGPCEGDSGGPALDASGRVAGILARGSDPCATPIFASVPAWQELLLDVVDRAAEYRRDPAPHGGAGSSAGAEGSDDGSSVGCSLGEPAPRQGRGAAGWSLAFFAAAVAARARRRAARAPRAR</sequence>
<dbReference type="PANTHER" id="PTHR24256">
    <property type="entry name" value="TRYPTASE-RELATED"/>
    <property type="match status" value="1"/>
</dbReference>
<dbReference type="InterPro" id="IPR009003">
    <property type="entry name" value="Peptidase_S1_PA"/>
</dbReference>
<evidence type="ECO:0000256" key="1">
    <source>
        <dbReference type="ARBA" id="ARBA00023157"/>
    </source>
</evidence>
<gene>
    <name evidence="4" type="ORF">SOCEGT47_033080</name>
</gene>
<dbReference type="SMART" id="SM00020">
    <property type="entry name" value="Tryp_SPc"/>
    <property type="match status" value="1"/>
</dbReference>
<dbReference type="InterPro" id="IPR001314">
    <property type="entry name" value="Peptidase_S1A"/>
</dbReference>
<dbReference type="InterPro" id="IPR043504">
    <property type="entry name" value="Peptidase_S1_PA_chymotrypsin"/>
</dbReference>
<feature type="region of interest" description="Disordered" evidence="2">
    <location>
        <begin position="278"/>
        <end position="314"/>
    </location>
</feature>
<dbReference type="InterPro" id="IPR051487">
    <property type="entry name" value="Ser/Thr_Proteases_Immune/Dev"/>
</dbReference>
<proteinExistence type="predicted"/>
<reference evidence="4 5" key="1">
    <citation type="submission" date="2015-09" db="EMBL/GenBank/DDBJ databases">
        <title>Sorangium comparison.</title>
        <authorList>
            <person name="Zaburannyi N."/>
            <person name="Bunk B."/>
            <person name="Overmann J."/>
            <person name="Mueller R."/>
        </authorList>
    </citation>
    <scope>NUCLEOTIDE SEQUENCE [LARGE SCALE GENOMIC DNA]</scope>
    <source>
        <strain evidence="4 5">So ceGT47</strain>
    </source>
</reference>
<dbReference type="Proteomes" id="UP000295781">
    <property type="component" value="Chromosome"/>
</dbReference>
<feature type="compositionally biased region" description="Low complexity" evidence="2">
    <location>
        <begin position="289"/>
        <end position="302"/>
    </location>
</feature>
<dbReference type="Pfam" id="PF00089">
    <property type="entry name" value="Trypsin"/>
    <property type="match status" value="1"/>
</dbReference>
<evidence type="ECO:0000313" key="5">
    <source>
        <dbReference type="Proteomes" id="UP000295781"/>
    </source>
</evidence>
<evidence type="ECO:0000313" key="4">
    <source>
        <dbReference type="EMBL" id="AUX22796.1"/>
    </source>
</evidence>
<evidence type="ECO:0000256" key="2">
    <source>
        <dbReference type="SAM" id="MobiDB-lite"/>
    </source>
</evidence>
<dbReference type="RefSeq" id="WP_129347902.1">
    <property type="nucleotide sequence ID" value="NZ_CP012670.1"/>
</dbReference>
<name>A0A4P2Q1L0_SORCE</name>
<feature type="domain" description="Peptidase S1" evidence="3">
    <location>
        <begin position="15"/>
        <end position="278"/>
    </location>
</feature>
<dbReference type="Gene3D" id="2.40.10.10">
    <property type="entry name" value="Trypsin-like serine proteases"/>
    <property type="match status" value="2"/>
</dbReference>
<keyword evidence="1" id="KW-1015">Disulfide bond</keyword>
<protein>
    <recommendedName>
        <fullName evidence="3">Peptidase S1 domain-containing protein</fullName>
    </recommendedName>
</protein>
<dbReference type="PROSITE" id="PS51257">
    <property type="entry name" value="PROKAR_LIPOPROTEIN"/>
    <property type="match status" value="1"/>
</dbReference>
<dbReference type="InterPro" id="IPR001254">
    <property type="entry name" value="Trypsin_dom"/>
</dbReference>
<dbReference type="EMBL" id="CP012670">
    <property type="protein sequence ID" value="AUX22796.1"/>
    <property type="molecule type" value="Genomic_DNA"/>
</dbReference>
<dbReference type="GO" id="GO:0006508">
    <property type="term" value="P:proteolysis"/>
    <property type="evidence" value="ECO:0007669"/>
    <property type="project" value="InterPro"/>
</dbReference>
<dbReference type="PROSITE" id="PS50240">
    <property type="entry name" value="TRYPSIN_DOM"/>
    <property type="match status" value="1"/>
</dbReference>
<dbReference type="OrthoDB" id="5290391at2"/>
<dbReference type="SUPFAM" id="SSF50494">
    <property type="entry name" value="Trypsin-like serine proteases"/>
    <property type="match status" value="1"/>
</dbReference>
<dbReference type="AlphaFoldDB" id="A0A4P2Q1L0"/>
<organism evidence="4 5">
    <name type="scientific">Sorangium cellulosum</name>
    <name type="common">Polyangium cellulosum</name>
    <dbReference type="NCBI Taxonomy" id="56"/>
    <lineage>
        <taxon>Bacteria</taxon>
        <taxon>Pseudomonadati</taxon>
        <taxon>Myxococcota</taxon>
        <taxon>Polyangia</taxon>
        <taxon>Polyangiales</taxon>
        <taxon>Polyangiaceae</taxon>
        <taxon>Sorangium</taxon>
    </lineage>
</organism>